<dbReference type="Proteomes" id="UP001412067">
    <property type="component" value="Unassembled WGS sequence"/>
</dbReference>
<accession>A0ABR2MHE7</accession>
<evidence type="ECO:0000313" key="2">
    <source>
        <dbReference type="EMBL" id="KAK8963435.1"/>
    </source>
</evidence>
<gene>
    <name evidence="2" type="ORF">KSP40_PGU010207</name>
</gene>
<evidence type="ECO:0000256" key="1">
    <source>
        <dbReference type="SAM" id="MobiDB-lite"/>
    </source>
</evidence>
<reference evidence="2 3" key="1">
    <citation type="journal article" date="2022" name="Nat. Plants">
        <title>Genomes of leafy and leafless Platanthera orchids illuminate the evolution of mycoheterotrophy.</title>
        <authorList>
            <person name="Li M.H."/>
            <person name="Liu K.W."/>
            <person name="Li Z."/>
            <person name="Lu H.C."/>
            <person name="Ye Q.L."/>
            <person name="Zhang D."/>
            <person name="Wang J.Y."/>
            <person name="Li Y.F."/>
            <person name="Zhong Z.M."/>
            <person name="Liu X."/>
            <person name="Yu X."/>
            <person name="Liu D.K."/>
            <person name="Tu X.D."/>
            <person name="Liu B."/>
            <person name="Hao Y."/>
            <person name="Liao X.Y."/>
            <person name="Jiang Y.T."/>
            <person name="Sun W.H."/>
            <person name="Chen J."/>
            <person name="Chen Y.Q."/>
            <person name="Ai Y."/>
            <person name="Zhai J.W."/>
            <person name="Wu S.S."/>
            <person name="Zhou Z."/>
            <person name="Hsiao Y.Y."/>
            <person name="Wu W.L."/>
            <person name="Chen Y.Y."/>
            <person name="Lin Y.F."/>
            <person name="Hsu J.L."/>
            <person name="Li C.Y."/>
            <person name="Wang Z.W."/>
            <person name="Zhao X."/>
            <person name="Zhong W.Y."/>
            <person name="Ma X.K."/>
            <person name="Ma L."/>
            <person name="Huang J."/>
            <person name="Chen G.Z."/>
            <person name="Huang M.Z."/>
            <person name="Huang L."/>
            <person name="Peng D.H."/>
            <person name="Luo Y.B."/>
            <person name="Zou S.Q."/>
            <person name="Chen S.P."/>
            <person name="Lan S."/>
            <person name="Tsai W.C."/>
            <person name="Van de Peer Y."/>
            <person name="Liu Z.J."/>
        </authorList>
    </citation>
    <scope>NUCLEOTIDE SEQUENCE [LARGE SCALE GENOMIC DNA]</scope>
    <source>
        <strain evidence="2">Lor288</strain>
    </source>
</reference>
<feature type="compositionally biased region" description="Polar residues" evidence="1">
    <location>
        <begin position="118"/>
        <end position="127"/>
    </location>
</feature>
<evidence type="ECO:0000313" key="3">
    <source>
        <dbReference type="Proteomes" id="UP001412067"/>
    </source>
</evidence>
<keyword evidence="3" id="KW-1185">Reference proteome</keyword>
<protein>
    <submittedName>
        <fullName evidence="2">Uncharacterized protein</fullName>
    </submittedName>
</protein>
<feature type="region of interest" description="Disordered" evidence="1">
    <location>
        <begin position="114"/>
        <end position="143"/>
    </location>
</feature>
<sequence length="143" mass="15589">MELVLVYSDPIHLYWLVSGACTRRTPGSWESSTITIGSTGAAAEGGIGPIEGLSILNVLVPQLVPEHRQKLVLPYMRPSPDPSTPSSLPLTINLILNSSPSTTTPIILHMTSSRHKNTSQTFNMNESPRSKNKHMDSFPLITL</sequence>
<proteinExistence type="predicted"/>
<organism evidence="2 3">
    <name type="scientific">Platanthera guangdongensis</name>
    <dbReference type="NCBI Taxonomy" id="2320717"/>
    <lineage>
        <taxon>Eukaryota</taxon>
        <taxon>Viridiplantae</taxon>
        <taxon>Streptophyta</taxon>
        <taxon>Embryophyta</taxon>
        <taxon>Tracheophyta</taxon>
        <taxon>Spermatophyta</taxon>
        <taxon>Magnoliopsida</taxon>
        <taxon>Liliopsida</taxon>
        <taxon>Asparagales</taxon>
        <taxon>Orchidaceae</taxon>
        <taxon>Orchidoideae</taxon>
        <taxon>Orchideae</taxon>
        <taxon>Orchidinae</taxon>
        <taxon>Platanthera</taxon>
    </lineage>
</organism>
<comment type="caution">
    <text evidence="2">The sequence shown here is derived from an EMBL/GenBank/DDBJ whole genome shotgun (WGS) entry which is preliminary data.</text>
</comment>
<name>A0ABR2MHE7_9ASPA</name>
<dbReference type="EMBL" id="JBBWWR010000007">
    <property type="protein sequence ID" value="KAK8963435.1"/>
    <property type="molecule type" value="Genomic_DNA"/>
</dbReference>